<name>A0AA40BNZ8_9PEZI</name>
<proteinExistence type="predicted"/>
<dbReference type="PANTHER" id="PTHR33112">
    <property type="entry name" value="DOMAIN PROTEIN, PUTATIVE-RELATED"/>
    <property type="match status" value="1"/>
</dbReference>
<evidence type="ECO:0000313" key="4">
    <source>
        <dbReference type="EMBL" id="KAK0737588.1"/>
    </source>
</evidence>
<dbReference type="AlphaFoldDB" id="A0AA40BNZ8"/>
<feature type="region of interest" description="Disordered" evidence="1">
    <location>
        <begin position="663"/>
        <end position="682"/>
    </location>
</feature>
<keyword evidence="2" id="KW-0732">Signal</keyword>
<feature type="signal peptide" evidence="2">
    <location>
        <begin position="1"/>
        <end position="21"/>
    </location>
</feature>
<dbReference type="Pfam" id="PF06985">
    <property type="entry name" value="HET"/>
    <property type="match status" value="1"/>
</dbReference>
<evidence type="ECO:0000256" key="1">
    <source>
        <dbReference type="SAM" id="MobiDB-lite"/>
    </source>
</evidence>
<comment type="caution">
    <text evidence="4">The sequence shown here is derived from an EMBL/GenBank/DDBJ whole genome shotgun (WGS) entry which is preliminary data.</text>
</comment>
<keyword evidence="5" id="KW-1185">Reference proteome</keyword>
<evidence type="ECO:0000313" key="5">
    <source>
        <dbReference type="Proteomes" id="UP001172159"/>
    </source>
</evidence>
<organism evidence="4 5">
    <name type="scientific">Apiosordaria backusii</name>
    <dbReference type="NCBI Taxonomy" id="314023"/>
    <lineage>
        <taxon>Eukaryota</taxon>
        <taxon>Fungi</taxon>
        <taxon>Dikarya</taxon>
        <taxon>Ascomycota</taxon>
        <taxon>Pezizomycotina</taxon>
        <taxon>Sordariomycetes</taxon>
        <taxon>Sordariomycetidae</taxon>
        <taxon>Sordariales</taxon>
        <taxon>Lasiosphaeriaceae</taxon>
        <taxon>Apiosordaria</taxon>
    </lineage>
</organism>
<protein>
    <submittedName>
        <fullName evidence="4">Heterokaryon incompatibility protein-domain-containing protein</fullName>
    </submittedName>
</protein>
<dbReference type="Proteomes" id="UP001172159">
    <property type="component" value="Unassembled WGS sequence"/>
</dbReference>
<dbReference type="EMBL" id="JAUKTV010000005">
    <property type="protein sequence ID" value="KAK0737588.1"/>
    <property type="molecule type" value="Genomic_DNA"/>
</dbReference>
<evidence type="ECO:0000259" key="3">
    <source>
        <dbReference type="Pfam" id="PF06985"/>
    </source>
</evidence>
<dbReference type="InterPro" id="IPR010730">
    <property type="entry name" value="HET"/>
</dbReference>
<gene>
    <name evidence="4" type="ORF">B0T21DRAFT_286988</name>
</gene>
<accession>A0AA40BNZ8</accession>
<feature type="domain" description="Heterokaryon incompatibility" evidence="3">
    <location>
        <begin position="267"/>
        <end position="428"/>
    </location>
</feature>
<reference evidence="4" key="1">
    <citation type="submission" date="2023-06" db="EMBL/GenBank/DDBJ databases">
        <title>Genome-scale phylogeny and comparative genomics of the fungal order Sordariales.</title>
        <authorList>
            <consortium name="Lawrence Berkeley National Laboratory"/>
            <person name="Hensen N."/>
            <person name="Bonometti L."/>
            <person name="Westerberg I."/>
            <person name="Brannstrom I.O."/>
            <person name="Guillou S."/>
            <person name="Cros-Aarteil S."/>
            <person name="Calhoun S."/>
            <person name="Haridas S."/>
            <person name="Kuo A."/>
            <person name="Mondo S."/>
            <person name="Pangilinan J."/>
            <person name="Riley R."/>
            <person name="Labutti K."/>
            <person name="Andreopoulos B."/>
            <person name="Lipzen A."/>
            <person name="Chen C."/>
            <person name="Yanf M."/>
            <person name="Daum C."/>
            <person name="Ng V."/>
            <person name="Clum A."/>
            <person name="Steindorff A."/>
            <person name="Ohm R."/>
            <person name="Martin F."/>
            <person name="Silar P."/>
            <person name="Natvig D."/>
            <person name="Lalanne C."/>
            <person name="Gautier V."/>
            <person name="Ament-Velasquez S.L."/>
            <person name="Kruys A."/>
            <person name="Hutchinson M.I."/>
            <person name="Powell A.J."/>
            <person name="Barry K."/>
            <person name="Miller A.N."/>
            <person name="Grigoriev I.V."/>
            <person name="Debuchy R."/>
            <person name="Gladieux P."/>
            <person name="Thoren M.H."/>
            <person name="Johannesson H."/>
        </authorList>
    </citation>
    <scope>NUCLEOTIDE SEQUENCE</scope>
    <source>
        <strain evidence="4">CBS 540.89</strain>
    </source>
</reference>
<sequence length="803" mass="90297">MNANLCTLCLGLSAVVYSTVSNDECREVESVDSPWHTTLGAVHQSSLTCRLCSLVMEGWSQSRAVQVEQASLQADFNIENPPPDLHLPVYEIPVYRYGARIKISIYSEPGLTWVDGGKKNQMGEWHLVFACNVEILSSFEVHDSLEAFLRVVRECDEDVAGGIRRNAICTPDALQIFPAAPGTKAEEYGGSIASVASSNPLSTQSITIAKRWLEHCVREHAETCHASGKPVGWIPTRLLEIIPGSTKTYLRERGSIEVDNNSENDHYVALSHCWGVRGTPFTTTRKTLPIHVNEGIDISELPQTFRDALILVAGLGLQYLWIDSLCILQDDFEDWANEAAQMADIYRHAYLVINAANSSGDTLGFLGEREAPDVVRLPAVPSSSTTSHLDLNLCLQLLPHANQWFSLGEGPDHLRKEPLSTRAWCLQERYLPVRALQYGTRQTFWECQSMRASEDGYLCVLRPEEQGGHVQRLVRTANFSRSVFARGEYREAHTEPDGMYNWFHWYQMVQDYTARDISKPTDRLPAIAGLARAIVREKGRGDAKLEWEMENEYMAGLWKSGLLEGLFWCKAAGGDSQKQQQLIPTEEYVAPSWSWASVLGAVHFPVYDWYRRSARWKAKMADFEPLAEYVSHTVESIAQDPFGGLAGGGLTVKAPLFSVRKVRSRQDRPPQSETLFGEPPRRSGVADKVYQLQDGKNNHIWVEGGMDTALTDDQEGKETELAVLFLFRLPFTLDHGFFDQRFGLLLKRLDDRCFKRVGFIDGVLLKEAGPYFFKRLKIVGYHQDMSFVSVDSLGLEKQEVTIC</sequence>
<evidence type="ECO:0000256" key="2">
    <source>
        <dbReference type="SAM" id="SignalP"/>
    </source>
</evidence>
<feature type="chain" id="PRO_5041224598" evidence="2">
    <location>
        <begin position="22"/>
        <end position="803"/>
    </location>
</feature>
<dbReference type="PANTHER" id="PTHR33112:SF16">
    <property type="entry name" value="HETEROKARYON INCOMPATIBILITY DOMAIN-CONTAINING PROTEIN"/>
    <property type="match status" value="1"/>
</dbReference>